<dbReference type="HOGENOM" id="CLU_1442376_0_0_1"/>
<dbReference type="PANTHER" id="PTHR13208:SF2">
    <property type="entry name" value="MEDIATOR OF RNA POLYMERASE II TRANSCRIPTION SUBUNIT 4"/>
    <property type="match status" value="1"/>
</dbReference>
<evidence type="ECO:0000313" key="9">
    <source>
        <dbReference type="EnsemblMetazoa" id="CapteP217641"/>
    </source>
</evidence>
<evidence type="ECO:0000256" key="3">
    <source>
        <dbReference type="ARBA" id="ARBA00020629"/>
    </source>
</evidence>
<gene>
    <name evidence="8" type="primary">MED4</name>
</gene>
<keyword evidence="8" id="KW-0010">Activator</keyword>
<comment type="similarity">
    <text evidence="2 8">Belongs to the Mediator complex subunit 4 family.</text>
</comment>
<reference evidence="9" key="3">
    <citation type="submission" date="2015-06" db="UniProtKB">
        <authorList>
            <consortium name="EnsemblMetazoa"/>
        </authorList>
    </citation>
    <scope>IDENTIFICATION</scope>
</reference>
<dbReference type="GO" id="GO:0070847">
    <property type="term" value="C:core mediator complex"/>
    <property type="evidence" value="ECO:0007669"/>
    <property type="project" value="TreeGrafter"/>
</dbReference>
<evidence type="ECO:0000256" key="6">
    <source>
        <dbReference type="ARBA" id="ARBA00023242"/>
    </source>
</evidence>
<dbReference type="OrthoDB" id="1929813at2759"/>
<dbReference type="Proteomes" id="UP000014760">
    <property type="component" value="Unassembled WGS sequence"/>
</dbReference>
<comment type="subcellular location">
    <subcellularLocation>
        <location evidence="1 8">Nucleus</location>
    </subcellularLocation>
</comment>
<sequence length="188" mass="21146">MASVRRRHPKIKSADPQGDMTLEICNHSSMTALYWELLKVLTAPTQSDDSGMDQLIQLLVQKDKEIQTTLTTAKEQGKLQRKYEALKAEVENRDQDIRQLQKSLKDVESILSTAIYQAKAKLKAVTQANGRKISSEDLIKYARSVLAMRPYPTEIDMRLGILAKLGDPTISNQALQQQASFPESMNTL</sequence>
<dbReference type="PANTHER" id="PTHR13208">
    <property type="entry name" value="MEDIATOR OF RNA POLYMERASE II TRANSCRIPTION SUBUNIT 4"/>
    <property type="match status" value="1"/>
</dbReference>
<proteinExistence type="inferred from homology"/>
<dbReference type="Pfam" id="PF10018">
    <property type="entry name" value="Med4"/>
    <property type="match status" value="1"/>
</dbReference>
<keyword evidence="5 8" id="KW-0804">Transcription</keyword>
<dbReference type="InterPro" id="IPR019258">
    <property type="entry name" value="Mediator_Med4"/>
</dbReference>
<evidence type="ECO:0000313" key="10">
    <source>
        <dbReference type="Proteomes" id="UP000014760"/>
    </source>
</evidence>
<dbReference type="GO" id="GO:0016592">
    <property type="term" value="C:mediator complex"/>
    <property type="evidence" value="ECO:0007669"/>
    <property type="project" value="InterPro"/>
</dbReference>
<protein>
    <recommendedName>
        <fullName evidence="3 8">Mediator of RNA polymerase II transcription subunit 4</fullName>
    </recommendedName>
    <alternativeName>
        <fullName evidence="7 8">Mediator complex subunit 4</fullName>
    </alternativeName>
</protein>
<dbReference type="EMBL" id="AMQN01000191">
    <property type="status" value="NOT_ANNOTATED_CDS"/>
    <property type="molecule type" value="Genomic_DNA"/>
</dbReference>
<evidence type="ECO:0000256" key="4">
    <source>
        <dbReference type="ARBA" id="ARBA00023015"/>
    </source>
</evidence>
<evidence type="ECO:0000256" key="5">
    <source>
        <dbReference type="ARBA" id="ARBA00023163"/>
    </source>
</evidence>
<evidence type="ECO:0000256" key="7">
    <source>
        <dbReference type="ARBA" id="ARBA00031257"/>
    </source>
</evidence>
<comment type="subunit">
    <text evidence="8">Component of the Mediator complex.</text>
</comment>
<dbReference type="GO" id="GO:0003712">
    <property type="term" value="F:transcription coregulator activity"/>
    <property type="evidence" value="ECO:0007669"/>
    <property type="project" value="InterPro"/>
</dbReference>
<reference evidence="10" key="2">
    <citation type="journal article" date="2013" name="Nature">
        <title>Insights into bilaterian evolution from three spiralian genomes.</title>
        <authorList>
            <person name="Simakov O."/>
            <person name="Marletaz F."/>
            <person name="Cho S.J."/>
            <person name="Edsinger-Gonzales E."/>
            <person name="Havlak P."/>
            <person name="Hellsten U."/>
            <person name="Kuo D.H."/>
            <person name="Larsson T."/>
            <person name="Lv J."/>
            <person name="Arendt D."/>
            <person name="Savage R."/>
            <person name="Osoegawa K."/>
            <person name="de Jong P."/>
            <person name="Grimwood J."/>
            <person name="Chapman J.A."/>
            <person name="Shapiro H."/>
            <person name="Aerts A."/>
            <person name="Otillar R.P."/>
            <person name="Terry A.Y."/>
            <person name="Boore J.L."/>
            <person name="Grigoriev I.V."/>
            <person name="Lindberg D.R."/>
            <person name="Seaver E.C."/>
            <person name="Weisblat D.A."/>
            <person name="Putnam N.H."/>
            <person name="Rokhsar D.S."/>
        </authorList>
    </citation>
    <scope>NUCLEOTIDE SEQUENCE</scope>
    <source>
        <strain evidence="10">I ESC-2004</strain>
    </source>
</reference>
<dbReference type="AlphaFoldDB" id="X2AMH4"/>
<evidence type="ECO:0000256" key="2">
    <source>
        <dbReference type="ARBA" id="ARBA00009626"/>
    </source>
</evidence>
<dbReference type="EnsemblMetazoa" id="CapteT217641">
    <property type="protein sequence ID" value="CapteP217641"/>
    <property type="gene ID" value="CapteG217641"/>
</dbReference>
<keyword evidence="6 8" id="KW-0539">Nucleus</keyword>
<keyword evidence="10" id="KW-1185">Reference proteome</keyword>
<accession>X2AMH4</accession>
<evidence type="ECO:0000256" key="8">
    <source>
        <dbReference type="RuleBase" id="RU364141"/>
    </source>
</evidence>
<dbReference type="GO" id="GO:0006357">
    <property type="term" value="P:regulation of transcription by RNA polymerase II"/>
    <property type="evidence" value="ECO:0007669"/>
    <property type="project" value="InterPro"/>
</dbReference>
<reference evidence="10" key="1">
    <citation type="submission" date="2012-12" db="EMBL/GenBank/DDBJ databases">
        <authorList>
            <person name="Hellsten U."/>
            <person name="Grimwood J."/>
            <person name="Chapman J.A."/>
            <person name="Shapiro H."/>
            <person name="Aerts A."/>
            <person name="Otillar R.P."/>
            <person name="Terry A.Y."/>
            <person name="Boore J.L."/>
            <person name="Simakov O."/>
            <person name="Marletaz F."/>
            <person name="Cho S.-J."/>
            <person name="Edsinger-Gonzales E."/>
            <person name="Havlak P."/>
            <person name="Kuo D.-H."/>
            <person name="Larsson T."/>
            <person name="Lv J."/>
            <person name="Arendt D."/>
            <person name="Savage R."/>
            <person name="Osoegawa K."/>
            <person name="de Jong P."/>
            <person name="Lindberg D.R."/>
            <person name="Seaver E.C."/>
            <person name="Weisblat D.A."/>
            <person name="Putnam N.H."/>
            <person name="Grigoriev I.V."/>
            <person name="Rokhsar D.S."/>
        </authorList>
    </citation>
    <scope>NUCLEOTIDE SEQUENCE</scope>
    <source>
        <strain evidence="10">I ESC-2004</strain>
    </source>
</reference>
<keyword evidence="4 8" id="KW-0805">Transcription regulation</keyword>
<evidence type="ECO:0000256" key="1">
    <source>
        <dbReference type="ARBA" id="ARBA00004123"/>
    </source>
</evidence>
<organism evidence="9 10">
    <name type="scientific">Capitella teleta</name>
    <name type="common">Polychaete worm</name>
    <dbReference type="NCBI Taxonomy" id="283909"/>
    <lineage>
        <taxon>Eukaryota</taxon>
        <taxon>Metazoa</taxon>
        <taxon>Spiralia</taxon>
        <taxon>Lophotrochozoa</taxon>
        <taxon>Annelida</taxon>
        <taxon>Polychaeta</taxon>
        <taxon>Sedentaria</taxon>
        <taxon>Scolecida</taxon>
        <taxon>Capitellidae</taxon>
        <taxon>Capitella</taxon>
    </lineage>
</organism>
<name>X2AMH4_CAPTE</name>
<comment type="function">
    <text evidence="8">Component of the Mediator complex, a coactivator involved in the regulated transcription of nearly all RNA polymerase II-dependent genes. Mediator functions as a bridge to convey information from gene-specific regulatory proteins to the basal RNA polymerase II transcription machinery. Mediator is recruited to promoters by direct interactions with regulatory proteins and serves as a scaffold for the assembly of a functional preinitiation complex with RNA polymerase II and the general transcription factors.</text>
</comment>